<organism evidence="2 3">
    <name type="scientific">Qingshengfaniella alkalisoli</name>
    <dbReference type="NCBI Taxonomy" id="2599296"/>
    <lineage>
        <taxon>Bacteria</taxon>
        <taxon>Pseudomonadati</taxon>
        <taxon>Pseudomonadota</taxon>
        <taxon>Alphaproteobacteria</taxon>
        <taxon>Rhodobacterales</taxon>
        <taxon>Paracoccaceae</taxon>
        <taxon>Qingshengfaniella</taxon>
    </lineage>
</organism>
<keyword evidence="1" id="KW-0378">Hydrolase</keyword>
<evidence type="ECO:0000313" key="3">
    <source>
        <dbReference type="Proteomes" id="UP000318483"/>
    </source>
</evidence>
<dbReference type="PANTHER" id="PTHR33886">
    <property type="entry name" value="UNSATURATED RHAMNOGALACTURONAN HYDROLASE (EUROFUNG)"/>
    <property type="match status" value="1"/>
</dbReference>
<dbReference type="GO" id="GO:0016787">
    <property type="term" value="F:hydrolase activity"/>
    <property type="evidence" value="ECO:0007669"/>
    <property type="project" value="UniProtKB-KW"/>
</dbReference>
<protein>
    <submittedName>
        <fullName evidence="2">Di-trans,poly-cis-decaprenylcistransferase</fullName>
    </submittedName>
</protein>
<accession>A0A5B8J249</accession>
<dbReference type="OrthoDB" id="6381507at2"/>
<dbReference type="InterPro" id="IPR008928">
    <property type="entry name" value="6-hairpin_glycosidase_sf"/>
</dbReference>
<dbReference type="GO" id="GO:0016740">
    <property type="term" value="F:transferase activity"/>
    <property type="evidence" value="ECO:0007669"/>
    <property type="project" value="UniProtKB-KW"/>
</dbReference>
<dbReference type="Gene3D" id="1.50.10.10">
    <property type="match status" value="1"/>
</dbReference>
<reference evidence="2 3" key="1">
    <citation type="submission" date="2019-07" db="EMBL/GenBank/DDBJ databases">
        <title>Litoreibacter alkalisoli sp. nov., isolated from saline-alkaline soil.</title>
        <authorList>
            <person name="Wang S."/>
            <person name="Xu L."/>
            <person name="Xing Y.-T."/>
            <person name="Sun J.-Q."/>
        </authorList>
    </citation>
    <scope>NUCLEOTIDE SEQUENCE [LARGE SCALE GENOMIC DNA]</scope>
    <source>
        <strain evidence="2 3">LN3S51</strain>
        <plasmid evidence="2 3">unnamed2</plasmid>
    </source>
</reference>
<name>A0A5B8J249_9RHOB</name>
<dbReference type="PANTHER" id="PTHR33886:SF8">
    <property type="entry name" value="UNSATURATED RHAMNOGALACTURONAN HYDROLASE (EUROFUNG)"/>
    <property type="match status" value="1"/>
</dbReference>
<dbReference type="GO" id="GO:0005975">
    <property type="term" value="P:carbohydrate metabolic process"/>
    <property type="evidence" value="ECO:0007669"/>
    <property type="project" value="InterPro"/>
</dbReference>
<gene>
    <name evidence="2" type="ORF">FPZ52_14280</name>
</gene>
<evidence type="ECO:0000256" key="1">
    <source>
        <dbReference type="ARBA" id="ARBA00022801"/>
    </source>
</evidence>
<dbReference type="Pfam" id="PF07470">
    <property type="entry name" value="Glyco_hydro_88"/>
    <property type="match status" value="1"/>
</dbReference>
<proteinExistence type="predicted"/>
<dbReference type="AlphaFoldDB" id="A0A5B8J249"/>
<dbReference type="KEGG" id="lit:FPZ52_14280"/>
<geneLocation type="plasmid" evidence="2 3">
    <name>unnamed2</name>
</geneLocation>
<keyword evidence="3" id="KW-1185">Reference proteome</keyword>
<dbReference type="InterPro" id="IPR052043">
    <property type="entry name" value="PolySaccharide_Degr_Enz"/>
</dbReference>
<dbReference type="SUPFAM" id="SSF48208">
    <property type="entry name" value="Six-hairpin glycosidases"/>
    <property type="match status" value="1"/>
</dbReference>
<dbReference type="Proteomes" id="UP000318483">
    <property type="component" value="Plasmid unnamed2"/>
</dbReference>
<dbReference type="InterPro" id="IPR010905">
    <property type="entry name" value="Glyco_hydro_88"/>
</dbReference>
<keyword evidence="2" id="KW-0614">Plasmid</keyword>
<evidence type="ECO:0000313" key="2">
    <source>
        <dbReference type="EMBL" id="QDY70868.1"/>
    </source>
</evidence>
<dbReference type="EMBL" id="CP042263">
    <property type="protein sequence ID" value="QDY70868.1"/>
    <property type="molecule type" value="Genomic_DNA"/>
</dbReference>
<sequence length="371" mass="41063">MTPLEYFDGYARDYRYYKGGSWCYEDGCVYRGLESLSKATGNQRWLDHLLRLTDGQIAANGSLDGYSVDEFNIDHILAGRVLFFLLEQTGDQKYRKAADLLASQLASHPRTDAGNYWHKKRYPWQVWLDGLYMGLPFQIEYGQLTDNDALIDDAIAQLVRALDLTSTGQGLYAHGYDESRDQGWSDRVSGLSASHWARAIGWLAMALVDCCALIGSERAVRSGLQGRATGLLDEIVGLRTSGGLWLQVIDQPDLESNYVETSASAMFAYALQRADRDGLRRDTEGAGSRALEEIEARYLSRDKSSDVLAMKNICLVGGLGGFSGVYRDGTPEYYLSEPIVSDDSKGVGPLMMAHAEWLIANASNRITTAAQ</sequence>
<dbReference type="RefSeq" id="WP_146366284.1">
    <property type="nucleotide sequence ID" value="NZ_CP042263.1"/>
</dbReference>
<dbReference type="InterPro" id="IPR012341">
    <property type="entry name" value="6hp_glycosidase-like_sf"/>
</dbReference>
<keyword evidence="2" id="KW-0808">Transferase</keyword>